<protein>
    <recommendedName>
        <fullName evidence="6">RNA polymerase-binding transcription factor DksA</fullName>
    </recommendedName>
</protein>
<organism evidence="10 11">
    <name type="scientific">Geothermobacter ehrlichii</name>
    <dbReference type="NCBI Taxonomy" id="213224"/>
    <lineage>
        <taxon>Bacteria</taxon>
        <taxon>Pseudomonadati</taxon>
        <taxon>Thermodesulfobacteriota</taxon>
        <taxon>Desulfuromonadia</taxon>
        <taxon>Desulfuromonadales</taxon>
        <taxon>Geothermobacteraceae</taxon>
        <taxon>Geothermobacter</taxon>
    </lineage>
</organism>
<dbReference type="SUPFAM" id="SSF109635">
    <property type="entry name" value="DnaK suppressor protein DksA, alpha-hairpin domain"/>
    <property type="match status" value="1"/>
</dbReference>
<dbReference type="Gene3D" id="1.20.120.910">
    <property type="entry name" value="DksA, coiled-coil domain"/>
    <property type="match status" value="1"/>
</dbReference>
<evidence type="ECO:0000259" key="8">
    <source>
        <dbReference type="Pfam" id="PF01258"/>
    </source>
</evidence>
<evidence type="ECO:0000256" key="4">
    <source>
        <dbReference type="ARBA" id="ARBA00022833"/>
    </source>
</evidence>
<evidence type="ECO:0000256" key="1">
    <source>
        <dbReference type="ARBA" id="ARBA00022490"/>
    </source>
</evidence>
<dbReference type="InterPro" id="IPR020460">
    <property type="entry name" value="Znf_C4-type_bac"/>
</dbReference>
<accession>A0A5D3WHW1</accession>
<dbReference type="GO" id="GO:0010468">
    <property type="term" value="P:regulation of gene expression"/>
    <property type="evidence" value="ECO:0007669"/>
    <property type="project" value="UniProtKB-UniRule"/>
</dbReference>
<dbReference type="PROSITE" id="PS01102">
    <property type="entry name" value="ZF_DKSA_1"/>
    <property type="match status" value="1"/>
</dbReference>
<gene>
    <name evidence="6" type="primary">dksA</name>
    <name evidence="10" type="ORF">EDC39_11347</name>
</gene>
<evidence type="ECO:0000256" key="5">
    <source>
        <dbReference type="ARBA" id="ARBA00023054"/>
    </source>
</evidence>
<dbReference type="InterPro" id="IPR048489">
    <property type="entry name" value="DksA_N"/>
</dbReference>
<dbReference type="InterPro" id="IPR012784">
    <property type="entry name" value="DksA_RNA_pol-bd"/>
</dbReference>
<comment type="caution">
    <text evidence="10">The sequence shown here is derived from an EMBL/GenBank/DDBJ whole genome shotgun (WGS) entry which is preliminary data.</text>
</comment>
<evidence type="ECO:0000313" key="10">
    <source>
        <dbReference type="EMBL" id="TYO96657.1"/>
    </source>
</evidence>
<evidence type="ECO:0000256" key="2">
    <source>
        <dbReference type="ARBA" id="ARBA00022723"/>
    </source>
</evidence>
<feature type="binding site" evidence="6">
    <location>
        <position position="86"/>
    </location>
    <ligand>
        <name>Zn(2+)</name>
        <dbReference type="ChEBI" id="CHEBI:29105"/>
    </ligand>
</feature>
<keyword evidence="5" id="KW-0175">Coiled coil</keyword>
<evidence type="ECO:0000256" key="6">
    <source>
        <dbReference type="HAMAP-Rule" id="MF_00926"/>
    </source>
</evidence>
<dbReference type="Proteomes" id="UP000324159">
    <property type="component" value="Unassembled WGS sequence"/>
</dbReference>
<dbReference type="HAMAP" id="MF_00926">
    <property type="entry name" value="DksA"/>
    <property type="match status" value="1"/>
</dbReference>
<keyword evidence="4 6" id="KW-0862">Zinc</keyword>
<proteinExistence type="inferred from homology"/>
<comment type="subunit">
    <text evidence="6">Interacts directly with the RNA polymerase.</text>
</comment>
<dbReference type="PANTHER" id="PTHR33823">
    <property type="entry name" value="RNA POLYMERASE-BINDING TRANSCRIPTION FACTOR DKSA-RELATED"/>
    <property type="match status" value="1"/>
</dbReference>
<dbReference type="NCBIfam" id="TIGR02420">
    <property type="entry name" value="dksA"/>
    <property type="match status" value="1"/>
</dbReference>
<comment type="subcellular location">
    <subcellularLocation>
        <location evidence="6">Cytoplasm</location>
    </subcellularLocation>
</comment>
<name>A0A5D3WHW1_9BACT</name>
<feature type="binding site" evidence="6">
    <location>
        <position position="104"/>
    </location>
    <ligand>
        <name>Zn(2+)</name>
        <dbReference type="ChEBI" id="CHEBI:29105"/>
    </ligand>
</feature>
<evidence type="ECO:0000313" key="11">
    <source>
        <dbReference type="Proteomes" id="UP000324159"/>
    </source>
</evidence>
<dbReference type="Pfam" id="PF21157">
    <property type="entry name" value="DksA_N"/>
    <property type="match status" value="1"/>
</dbReference>
<dbReference type="PROSITE" id="PS51128">
    <property type="entry name" value="ZF_DKSA_2"/>
    <property type="match status" value="1"/>
</dbReference>
<keyword evidence="3 6" id="KW-0863">Zinc-finger</keyword>
<dbReference type="EMBL" id="VNIB01000013">
    <property type="protein sequence ID" value="TYO96657.1"/>
    <property type="molecule type" value="Genomic_DNA"/>
</dbReference>
<reference evidence="10 11" key="1">
    <citation type="submission" date="2019-07" db="EMBL/GenBank/DDBJ databases">
        <title>Genomic Encyclopedia of Type Strains, Phase IV (KMG-IV): sequencing the most valuable type-strain genomes for metagenomic binning, comparative biology and taxonomic classification.</title>
        <authorList>
            <person name="Goeker M."/>
        </authorList>
    </citation>
    <scope>NUCLEOTIDE SEQUENCE [LARGE SCALE GENOMIC DNA]</scope>
    <source>
        <strain evidence="10 11">SS015</strain>
    </source>
</reference>
<dbReference type="Pfam" id="PF01258">
    <property type="entry name" value="zf-dskA_traR"/>
    <property type="match status" value="1"/>
</dbReference>
<dbReference type="PRINTS" id="PR00618">
    <property type="entry name" value="DKSAZNFINGER"/>
</dbReference>
<keyword evidence="2 6" id="KW-0479">Metal-binding</keyword>
<comment type="function">
    <text evidence="6">Transcription factor that acts by binding directly to the RNA polymerase (RNAP). Required for negative regulation of rRNA expression and positive regulation of several amino acid biosynthesis promoters.</text>
</comment>
<dbReference type="PANTHER" id="PTHR33823:SF2">
    <property type="entry name" value="RNA POLYMERASE-BINDING TRANSCRIPTION FACTOR DKSA"/>
    <property type="match status" value="1"/>
</dbReference>
<evidence type="ECO:0000256" key="7">
    <source>
        <dbReference type="PROSITE-ProRule" id="PRU00510"/>
    </source>
</evidence>
<dbReference type="SUPFAM" id="SSF57716">
    <property type="entry name" value="Glucocorticoid receptor-like (DNA-binding domain)"/>
    <property type="match status" value="1"/>
</dbReference>
<evidence type="ECO:0000259" key="9">
    <source>
        <dbReference type="Pfam" id="PF21157"/>
    </source>
</evidence>
<feature type="binding site" evidence="6">
    <location>
        <position position="107"/>
    </location>
    <ligand>
        <name>Zn(2+)</name>
        <dbReference type="ChEBI" id="CHEBI:29105"/>
    </ligand>
</feature>
<keyword evidence="11" id="KW-1185">Reference proteome</keyword>
<comment type="similarity">
    <text evidence="6">Belongs to the DksA family.</text>
</comment>
<feature type="binding site" evidence="6">
    <location>
        <position position="83"/>
    </location>
    <ligand>
        <name>Zn(2+)</name>
        <dbReference type="ChEBI" id="CHEBI:29105"/>
    </ligand>
</feature>
<dbReference type="RefSeq" id="WP_148896727.1">
    <property type="nucleotide sequence ID" value="NZ_VNIB01000013.1"/>
</dbReference>
<dbReference type="GO" id="GO:0008270">
    <property type="term" value="F:zinc ion binding"/>
    <property type="evidence" value="ECO:0007669"/>
    <property type="project" value="UniProtKB-UniRule"/>
</dbReference>
<feature type="domain" description="Zinc finger DksA/TraR C4-type" evidence="8">
    <location>
        <begin position="78"/>
        <end position="113"/>
    </location>
</feature>
<dbReference type="InterPro" id="IPR020458">
    <property type="entry name" value="Znf_DskA_TraR_CS"/>
</dbReference>
<dbReference type="OrthoDB" id="9803742at2"/>
<dbReference type="GO" id="GO:0005737">
    <property type="term" value="C:cytoplasm"/>
    <property type="evidence" value="ECO:0007669"/>
    <property type="project" value="UniProtKB-SubCell"/>
</dbReference>
<sequence length="118" mass="13626">MEPEKLEEFRQLLQGQLDEILRNAGETVAEMTDEKENFPDPTDRASLESDRNFELRIRDRERKLANKIREALERIDSGEFGLCESCGEEIGEGRLKARPVATLCIECKTEQERQEKIG</sequence>
<dbReference type="InterPro" id="IPR000962">
    <property type="entry name" value="Znf_DskA_TraR"/>
</dbReference>
<evidence type="ECO:0000256" key="3">
    <source>
        <dbReference type="ARBA" id="ARBA00022771"/>
    </source>
</evidence>
<keyword evidence="1 6" id="KW-0963">Cytoplasm</keyword>
<dbReference type="AlphaFoldDB" id="A0A5D3WHW1"/>
<dbReference type="InterPro" id="IPR037187">
    <property type="entry name" value="DnaK_N"/>
</dbReference>
<feature type="zinc finger region" description="dksA C4-type" evidence="7">
    <location>
        <begin position="83"/>
        <end position="107"/>
    </location>
</feature>
<feature type="domain" description="DnaK suppressor protein DksA N-terminal" evidence="9">
    <location>
        <begin position="6"/>
        <end position="75"/>
    </location>
</feature>